<dbReference type="SUPFAM" id="SSF50978">
    <property type="entry name" value="WD40 repeat-like"/>
    <property type="match status" value="1"/>
</dbReference>
<evidence type="ECO:0000313" key="4">
    <source>
        <dbReference type="EMBL" id="CAG9332153.1"/>
    </source>
</evidence>
<protein>
    <submittedName>
        <fullName evidence="4">Uncharacterized protein</fullName>
    </submittedName>
</protein>
<proteinExistence type="inferred from homology"/>
<keyword evidence="2" id="KW-0677">Repeat</keyword>
<comment type="caution">
    <text evidence="4">The sequence shown here is derived from an EMBL/GenBank/DDBJ whole genome shotgun (WGS) entry which is preliminary data.</text>
</comment>
<dbReference type="Gene3D" id="2.130.10.10">
    <property type="entry name" value="YVTN repeat-like/Quinoprotein amine dehydrogenase"/>
    <property type="match status" value="1"/>
</dbReference>
<evidence type="ECO:0000313" key="5">
    <source>
        <dbReference type="Proteomes" id="UP001162131"/>
    </source>
</evidence>
<organism evidence="4 5">
    <name type="scientific">Blepharisma stoltei</name>
    <dbReference type="NCBI Taxonomy" id="1481888"/>
    <lineage>
        <taxon>Eukaryota</taxon>
        <taxon>Sar</taxon>
        <taxon>Alveolata</taxon>
        <taxon>Ciliophora</taxon>
        <taxon>Postciliodesmatophora</taxon>
        <taxon>Heterotrichea</taxon>
        <taxon>Heterotrichida</taxon>
        <taxon>Blepharismidae</taxon>
        <taxon>Blepharisma</taxon>
    </lineage>
</organism>
<keyword evidence="5" id="KW-1185">Reference proteome</keyword>
<accession>A0AAU9KFZ3</accession>
<dbReference type="GO" id="GO:0005737">
    <property type="term" value="C:cytoplasm"/>
    <property type="evidence" value="ECO:0007669"/>
    <property type="project" value="UniProtKB-ARBA"/>
</dbReference>
<dbReference type="Proteomes" id="UP001162131">
    <property type="component" value="Unassembled WGS sequence"/>
</dbReference>
<gene>
    <name evidence="4" type="ORF">BSTOLATCC_MIC55607</name>
</gene>
<dbReference type="EMBL" id="CAJZBQ010000054">
    <property type="protein sequence ID" value="CAG9332153.1"/>
    <property type="molecule type" value="Genomic_DNA"/>
</dbReference>
<dbReference type="InterPro" id="IPR015943">
    <property type="entry name" value="WD40/YVTN_repeat-like_dom_sf"/>
</dbReference>
<evidence type="ECO:0000256" key="2">
    <source>
        <dbReference type="ARBA" id="ARBA00022737"/>
    </source>
</evidence>
<dbReference type="InterPro" id="IPR036322">
    <property type="entry name" value="WD40_repeat_dom_sf"/>
</dbReference>
<dbReference type="AlphaFoldDB" id="A0AAU9KFZ3"/>
<reference evidence="4" key="1">
    <citation type="submission" date="2021-09" db="EMBL/GenBank/DDBJ databases">
        <authorList>
            <consortium name="AG Swart"/>
            <person name="Singh M."/>
            <person name="Singh A."/>
            <person name="Seah K."/>
            <person name="Emmerich C."/>
        </authorList>
    </citation>
    <scope>NUCLEOTIDE SEQUENCE</scope>
    <source>
        <strain evidence="4">ATCC30299</strain>
    </source>
</reference>
<dbReference type="PANTHER" id="PTHR11227">
    <property type="entry name" value="WD-REPEAT PROTEIN INTERACTING WITH PHOSPHOINOSIDES WIPI -RELATED"/>
    <property type="match status" value="1"/>
</dbReference>
<dbReference type="InterPro" id="IPR001680">
    <property type="entry name" value="WD40_rpt"/>
</dbReference>
<dbReference type="InterPro" id="IPR048720">
    <property type="entry name" value="PROPPIN"/>
</dbReference>
<evidence type="ECO:0000256" key="1">
    <source>
        <dbReference type="ARBA" id="ARBA00022574"/>
    </source>
</evidence>
<evidence type="ECO:0000256" key="3">
    <source>
        <dbReference type="ARBA" id="ARBA00025740"/>
    </source>
</evidence>
<dbReference type="SMART" id="SM00320">
    <property type="entry name" value="WD40"/>
    <property type="match status" value="3"/>
</dbReference>
<comment type="similarity">
    <text evidence="3">Belongs to the WD repeat PROPPIN family.</text>
</comment>
<name>A0AAU9KFZ3_9CILI</name>
<sequence>METEEILYIGFNKDRTLLTTGSRAGFKVFKVWPIELLHHDDNGNFKIVEMYESSQLIVLVGAGEQPAFSPRRLTIWNLAERTPICETSFPDSILAVKMNRVRIVAVICDGIYIYDTTTMKTVGTLKTVNNPKGIAALSPSHSACWLLYPSSEERGNFHIYDCFSFQHRIEVVAHNSKLAFISISAQGDLCATASEKGTVIRVFSVPEGNKIYTFKRGLMTALTYSMSFSLNGDLLMSCSDTGTIHIYNISREDISEKRSWGDMIKTSIFSAASLVVPESYKDSFETSRSYIVVRTNFQSPYTATLVPDSNYLFALNNFGKYMVFRLDYNNGGEGVILQEGDINMVHTVNEA</sequence>
<dbReference type="Pfam" id="PF21032">
    <property type="entry name" value="PROPPIN"/>
    <property type="match status" value="1"/>
</dbReference>
<keyword evidence="1" id="KW-0853">WD repeat</keyword>